<evidence type="ECO:0000313" key="2">
    <source>
        <dbReference type="EMBL" id="KRH94354.1"/>
    </source>
</evidence>
<sequence length="64" mass="7741">MRLGSIIYTDEWAAYRNIGENQNYEHKTICHKYKFIDYETGVHTQHVESYNNTIKNTFQPMQRL</sequence>
<evidence type="ECO:0000313" key="3">
    <source>
        <dbReference type="Proteomes" id="UP000051530"/>
    </source>
</evidence>
<gene>
    <name evidence="2" type="ORF">M153_2890004847</name>
</gene>
<dbReference type="Proteomes" id="UP000051530">
    <property type="component" value="Unassembled WGS sequence"/>
</dbReference>
<dbReference type="EMBL" id="LGUB01000089">
    <property type="protein sequence ID" value="KRH94354.1"/>
    <property type="molecule type" value="Genomic_DNA"/>
</dbReference>
<comment type="caution">
    <text evidence="2">The sequence shown here is derived from an EMBL/GenBank/DDBJ whole genome shotgun (WGS) entry which is preliminary data.</text>
</comment>
<dbReference type="Pfam" id="PF12762">
    <property type="entry name" value="DDE_Tnp_IS1595"/>
    <property type="match status" value="1"/>
</dbReference>
<keyword evidence="3" id="KW-1185">Reference proteome</keyword>
<organism evidence="2 3">
    <name type="scientific">Pseudoloma neurophilia</name>
    <dbReference type="NCBI Taxonomy" id="146866"/>
    <lineage>
        <taxon>Eukaryota</taxon>
        <taxon>Fungi</taxon>
        <taxon>Fungi incertae sedis</taxon>
        <taxon>Microsporidia</taxon>
        <taxon>Pseudoloma</taxon>
    </lineage>
</organism>
<dbReference type="OrthoDB" id="2192452at2759"/>
<feature type="domain" description="ISXO2-like transposase" evidence="1">
    <location>
        <begin position="4"/>
        <end position="59"/>
    </location>
</feature>
<name>A0A0R0LYE5_9MICR</name>
<dbReference type="AlphaFoldDB" id="A0A0R0LYE5"/>
<evidence type="ECO:0000259" key="1">
    <source>
        <dbReference type="Pfam" id="PF12762"/>
    </source>
</evidence>
<reference evidence="2 3" key="1">
    <citation type="submission" date="2015-07" db="EMBL/GenBank/DDBJ databases">
        <title>The genome of Pseudoloma neurophilia, a relevant intracellular parasite of the zebrafish.</title>
        <authorList>
            <person name="Ndikumana S."/>
            <person name="Pelin A."/>
            <person name="Sanders J."/>
            <person name="Corradi N."/>
        </authorList>
    </citation>
    <scope>NUCLEOTIDE SEQUENCE [LARGE SCALE GENOMIC DNA]</scope>
    <source>
        <strain evidence="2 3">MK1</strain>
    </source>
</reference>
<proteinExistence type="predicted"/>
<dbReference type="PANTHER" id="PTHR47163">
    <property type="entry name" value="DDE_TNP_IS1595 DOMAIN-CONTAINING PROTEIN"/>
    <property type="match status" value="1"/>
</dbReference>
<accession>A0A0R0LYE5</accession>
<dbReference type="InterPro" id="IPR053164">
    <property type="entry name" value="IS1016-like_transposase"/>
</dbReference>
<dbReference type="PANTHER" id="PTHR47163:SF2">
    <property type="entry name" value="SI:DKEY-17M8.2"/>
    <property type="match status" value="1"/>
</dbReference>
<protein>
    <recommendedName>
        <fullName evidence="1">ISXO2-like transposase domain-containing protein</fullName>
    </recommendedName>
</protein>
<dbReference type="InterPro" id="IPR024445">
    <property type="entry name" value="Tnp_ISXO2-like"/>
</dbReference>
<dbReference type="VEuPathDB" id="MicrosporidiaDB:M153_2890004847"/>